<dbReference type="CDD" id="cd20013">
    <property type="entry name" value="PBP1_RPA0985_benzoate-like"/>
    <property type="match status" value="1"/>
</dbReference>
<dbReference type="PANTHER" id="PTHR30483">
    <property type="entry name" value="LEUCINE-SPECIFIC-BINDING PROTEIN"/>
    <property type="match status" value="1"/>
</dbReference>
<keyword evidence="4" id="KW-0029">Amino-acid transport</keyword>
<evidence type="ECO:0000256" key="3">
    <source>
        <dbReference type="ARBA" id="ARBA00022729"/>
    </source>
</evidence>
<comment type="similarity">
    <text evidence="1">Belongs to the leucine-binding protein family.</text>
</comment>
<dbReference type="InterPro" id="IPR028082">
    <property type="entry name" value="Peripla_BP_I"/>
</dbReference>
<accession>A0A1L3SPR5</accession>
<dbReference type="SUPFAM" id="SSF53822">
    <property type="entry name" value="Periplasmic binding protein-like I"/>
    <property type="match status" value="1"/>
</dbReference>
<evidence type="ECO:0000256" key="5">
    <source>
        <dbReference type="SAM" id="SignalP"/>
    </source>
</evidence>
<dbReference type="STRING" id="1670800.BSQ44_07755"/>
<dbReference type="AlphaFoldDB" id="A0A1L3SPR5"/>
<dbReference type="EMBL" id="CP018171">
    <property type="protein sequence ID" value="APH71282.1"/>
    <property type="molecule type" value="Genomic_DNA"/>
</dbReference>
<proteinExistence type="inferred from homology"/>
<feature type="domain" description="Leucine-binding protein" evidence="6">
    <location>
        <begin position="26"/>
        <end position="367"/>
    </location>
</feature>
<sequence>MFAKTTYAIALAAGLSVSYQALAQETVKIGLIMAYSGPFADTANQMQAGIDLWLAEHDGMVGGKKVELIKKDTGGPAADVAQRLAQELVVRDGVDIIAGFTLTPEALGAADIATQGNKMMVVMNAATSVITEKSPLIVRTSLTIPQLNYAFGKWAVEKGGVNSAYTLVADYGPGHDAEKAFAKGFTEAGGSIVGADASPVANPDFSAFVQRIKDANPQSVYIFIPGGAQPPAIGKALSDRGLTPPDVKVFGQGELTLPEALESMGDTAKGIITTFHYTMERDDPLNNEFVKAYRDANNGRSPDIFSVGGFDGMHLIDEALKKTGGDTDGAKLVEAAKGMAWDSPRGPISIDPETREIVQTVWIREVQEVDGKYQNVIIDQIPNVKDPLHGAAK</sequence>
<evidence type="ECO:0000259" key="6">
    <source>
        <dbReference type="Pfam" id="PF13458"/>
    </source>
</evidence>
<organism evidence="7 8">
    <name type="scientific">Aquibium oceanicum</name>
    <dbReference type="NCBI Taxonomy" id="1670800"/>
    <lineage>
        <taxon>Bacteria</taxon>
        <taxon>Pseudomonadati</taxon>
        <taxon>Pseudomonadota</taxon>
        <taxon>Alphaproteobacteria</taxon>
        <taxon>Hyphomicrobiales</taxon>
        <taxon>Phyllobacteriaceae</taxon>
        <taxon>Aquibium</taxon>
    </lineage>
</organism>
<dbReference type="Pfam" id="PF13458">
    <property type="entry name" value="Peripla_BP_6"/>
    <property type="match status" value="1"/>
</dbReference>
<evidence type="ECO:0000313" key="8">
    <source>
        <dbReference type="Proteomes" id="UP000182840"/>
    </source>
</evidence>
<gene>
    <name evidence="7" type="ORF">BSQ44_07755</name>
</gene>
<dbReference type="InterPro" id="IPR051010">
    <property type="entry name" value="BCAA_transport"/>
</dbReference>
<dbReference type="KEGG" id="meso:BSQ44_07755"/>
<reference evidence="8" key="1">
    <citation type="submission" date="2016-11" db="EMBL/GenBank/DDBJ databases">
        <title>Mesorhizobium oceanicum sp. nov., isolated from deep seawater in South China Sea.</title>
        <authorList>
            <person name="Fu G.-Y."/>
        </authorList>
    </citation>
    <scope>NUCLEOTIDE SEQUENCE [LARGE SCALE GENOMIC DNA]</scope>
    <source>
        <strain evidence="8">B7</strain>
    </source>
</reference>
<feature type="chain" id="PRO_5012091945" evidence="5">
    <location>
        <begin position="24"/>
        <end position="393"/>
    </location>
</feature>
<dbReference type="RefSeq" id="WP_072602765.1">
    <property type="nucleotide sequence ID" value="NZ_CP018171.1"/>
</dbReference>
<dbReference type="InterPro" id="IPR028081">
    <property type="entry name" value="Leu-bd"/>
</dbReference>
<keyword evidence="2" id="KW-0813">Transport</keyword>
<dbReference type="PRINTS" id="PR00337">
    <property type="entry name" value="LEUILEVALBP"/>
</dbReference>
<dbReference type="Proteomes" id="UP000182840">
    <property type="component" value="Chromosome"/>
</dbReference>
<protein>
    <submittedName>
        <fullName evidence="7">ABC transporter substrate-binding protein</fullName>
    </submittedName>
</protein>
<keyword evidence="8" id="KW-1185">Reference proteome</keyword>
<dbReference type="PANTHER" id="PTHR30483:SF6">
    <property type="entry name" value="PERIPLASMIC BINDING PROTEIN OF ABC TRANSPORTER FOR NATURAL AMINO ACIDS"/>
    <property type="match status" value="1"/>
</dbReference>
<evidence type="ECO:0000256" key="2">
    <source>
        <dbReference type="ARBA" id="ARBA00022448"/>
    </source>
</evidence>
<evidence type="ECO:0000256" key="4">
    <source>
        <dbReference type="ARBA" id="ARBA00022970"/>
    </source>
</evidence>
<dbReference type="InterPro" id="IPR000709">
    <property type="entry name" value="Leu_Ile_Val-bd"/>
</dbReference>
<evidence type="ECO:0000313" key="7">
    <source>
        <dbReference type="EMBL" id="APH71282.1"/>
    </source>
</evidence>
<evidence type="ECO:0000256" key="1">
    <source>
        <dbReference type="ARBA" id="ARBA00010062"/>
    </source>
</evidence>
<dbReference type="Gene3D" id="3.40.50.2300">
    <property type="match status" value="2"/>
</dbReference>
<feature type="signal peptide" evidence="5">
    <location>
        <begin position="1"/>
        <end position="23"/>
    </location>
</feature>
<keyword evidence="3 5" id="KW-0732">Signal</keyword>
<name>A0A1L3SPR5_9HYPH</name>
<dbReference type="GO" id="GO:0006865">
    <property type="term" value="P:amino acid transport"/>
    <property type="evidence" value="ECO:0007669"/>
    <property type="project" value="UniProtKB-KW"/>
</dbReference>